<dbReference type="Proteomes" id="UP000199076">
    <property type="component" value="Unassembled WGS sequence"/>
</dbReference>
<name>A0A1G7RND9_9EURY</name>
<evidence type="ECO:0000313" key="2">
    <source>
        <dbReference type="Proteomes" id="UP000199076"/>
    </source>
</evidence>
<protein>
    <submittedName>
        <fullName evidence="1">Uncharacterized protein</fullName>
    </submittedName>
</protein>
<evidence type="ECO:0000313" key="1">
    <source>
        <dbReference type="EMBL" id="SDG11719.1"/>
    </source>
</evidence>
<dbReference type="EMBL" id="FNBK01000015">
    <property type="protein sequence ID" value="SDG11719.1"/>
    <property type="molecule type" value="Genomic_DNA"/>
</dbReference>
<keyword evidence="2" id="KW-1185">Reference proteome</keyword>
<proteinExistence type="predicted"/>
<organism evidence="1 2">
    <name type="scientific">Halorientalis regularis</name>
    <dbReference type="NCBI Taxonomy" id="660518"/>
    <lineage>
        <taxon>Archaea</taxon>
        <taxon>Methanobacteriati</taxon>
        <taxon>Methanobacteriota</taxon>
        <taxon>Stenosarchaea group</taxon>
        <taxon>Halobacteria</taxon>
        <taxon>Halobacteriales</taxon>
        <taxon>Haloarculaceae</taxon>
        <taxon>Halorientalis</taxon>
    </lineage>
</organism>
<accession>A0A1G7RND9</accession>
<sequence length="41" mass="5078">MIIDMNLIWKILKIFSMKMRQSITLIIILRYCMNQIKEDYL</sequence>
<gene>
    <name evidence="1" type="ORF">SAMN05216218_11588</name>
</gene>
<dbReference type="AlphaFoldDB" id="A0A1G7RND9"/>
<reference evidence="2" key="1">
    <citation type="submission" date="2016-10" db="EMBL/GenBank/DDBJ databases">
        <authorList>
            <person name="Varghese N."/>
            <person name="Submissions S."/>
        </authorList>
    </citation>
    <scope>NUCLEOTIDE SEQUENCE [LARGE SCALE GENOMIC DNA]</scope>
    <source>
        <strain evidence="2">IBRC-M 10760</strain>
    </source>
</reference>